<dbReference type="AlphaFoldDB" id="A0A5N0UV00"/>
<name>A0A5N0UV00_9PSEU</name>
<evidence type="ECO:0000313" key="3">
    <source>
        <dbReference type="Proteomes" id="UP000319769"/>
    </source>
</evidence>
<sequence>MSTSMIIVVVVAVLVVAALIAFGLRTQRRRRLRERFGPEYDRAVEDSPNRTKAERDLLARERRHDKLDIRPLSDSAREHYRQQWSLIQERFVDRPDDAIGEADRVLTRLMADRGYPTEGYEQQVNDLSVEHARTLEHYRRARETLRGNEKTRADTEALRKAMVHYRTVFDDLLAEREGSK</sequence>
<comment type="caution">
    <text evidence="2">The sequence shown here is derived from an EMBL/GenBank/DDBJ whole genome shotgun (WGS) entry which is preliminary data.</text>
</comment>
<dbReference type="EMBL" id="VMNW02000087">
    <property type="protein sequence ID" value="KAA9152489.1"/>
    <property type="molecule type" value="Genomic_DNA"/>
</dbReference>
<protein>
    <recommendedName>
        <fullName evidence="4">Secreted protein</fullName>
    </recommendedName>
</protein>
<keyword evidence="3" id="KW-1185">Reference proteome</keyword>
<keyword evidence="1" id="KW-0472">Membrane</keyword>
<accession>A0A5N0UV00</accession>
<dbReference type="OrthoDB" id="7502542at2"/>
<reference evidence="2" key="1">
    <citation type="submission" date="2019-09" db="EMBL/GenBank/DDBJ databases">
        <authorList>
            <person name="Teo W.F.A."/>
            <person name="Duangmal K."/>
        </authorList>
    </citation>
    <scope>NUCLEOTIDE SEQUENCE [LARGE SCALE GENOMIC DNA]</scope>
    <source>
        <strain evidence="2">K81G1</strain>
    </source>
</reference>
<keyword evidence="1" id="KW-0812">Transmembrane</keyword>
<proteinExistence type="predicted"/>
<gene>
    <name evidence="2" type="ORF">FPZ12_036845</name>
</gene>
<feature type="transmembrane region" description="Helical" evidence="1">
    <location>
        <begin position="6"/>
        <end position="24"/>
    </location>
</feature>
<dbReference type="Proteomes" id="UP000319769">
    <property type="component" value="Unassembled WGS sequence"/>
</dbReference>
<evidence type="ECO:0008006" key="4">
    <source>
        <dbReference type="Google" id="ProtNLM"/>
    </source>
</evidence>
<evidence type="ECO:0000256" key="1">
    <source>
        <dbReference type="SAM" id="Phobius"/>
    </source>
</evidence>
<dbReference type="RefSeq" id="WP_144753131.1">
    <property type="nucleotide sequence ID" value="NZ_VMNW02000087.1"/>
</dbReference>
<evidence type="ECO:0000313" key="2">
    <source>
        <dbReference type="EMBL" id="KAA9152489.1"/>
    </source>
</evidence>
<organism evidence="2 3">
    <name type="scientific">Amycolatopsis acidicola</name>
    <dbReference type="NCBI Taxonomy" id="2596893"/>
    <lineage>
        <taxon>Bacteria</taxon>
        <taxon>Bacillati</taxon>
        <taxon>Actinomycetota</taxon>
        <taxon>Actinomycetes</taxon>
        <taxon>Pseudonocardiales</taxon>
        <taxon>Pseudonocardiaceae</taxon>
        <taxon>Amycolatopsis</taxon>
    </lineage>
</organism>
<keyword evidence="1" id="KW-1133">Transmembrane helix</keyword>